<keyword evidence="6 8" id="KW-0413">Isomerase</keyword>
<dbReference type="PROSITE" id="PS00545">
    <property type="entry name" value="ALDOSE_1_EPIMERASE"/>
    <property type="match status" value="1"/>
</dbReference>
<dbReference type="PANTHER" id="PTHR10091">
    <property type="entry name" value="ALDOSE-1-EPIMERASE"/>
    <property type="match status" value="1"/>
</dbReference>
<evidence type="ECO:0000313" key="9">
    <source>
        <dbReference type="EMBL" id="OLQ95403.1"/>
    </source>
</evidence>
<dbReference type="InterPro" id="IPR008183">
    <property type="entry name" value="Aldose_1/G6P_1-epimerase"/>
</dbReference>
<comment type="pathway">
    <text evidence="2 8">Carbohydrate metabolism; hexose metabolism.</text>
</comment>
<keyword evidence="10" id="KW-1185">Reference proteome</keyword>
<dbReference type="PANTHER" id="PTHR10091:SF0">
    <property type="entry name" value="GALACTOSE MUTAROTASE"/>
    <property type="match status" value="1"/>
</dbReference>
<proteinExistence type="inferred from homology"/>
<comment type="catalytic activity">
    <reaction evidence="1 8">
        <text>alpha-D-glucose = beta-D-glucose</text>
        <dbReference type="Rhea" id="RHEA:10264"/>
        <dbReference type="ChEBI" id="CHEBI:15903"/>
        <dbReference type="ChEBI" id="CHEBI:17925"/>
        <dbReference type="EC" id="5.1.3.3"/>
    </reaction>
</comment>
<evidence type="ECO:0000256" key="2">
    <source>
        <dbReference type="ARBA" id="ARBA00005028"/>
    </source>
</evidence>
<organism evidence="9 10">
    <name type="scientific">Vibrio ponticus</name>
    <dbReference type="NCBI Taxonomy" id="265668"/>
    <lineage>
        <taxon>Bacteria</taxon>
        <taxon>Pseudomonadati</taxon>
        <taxon>Pseudomonadota</taxon>
        <taxon>Gammaproteobacteria</taxon>
        <taxon>Vibrionales</taxon>
        <taxon>Vibrionaceae</taxon>
        <taxon>Vibrio</taxon>
    </lineage>
</organism>
<dbReference type="SUPFAM" id="SSF74650">
    <property type="entry name" value="Galactose mutarotase-like"/>
    <property type="match status" value="1"/>
</dbReference>
<dbReference type="Proteomes" id="UP000186206">
    <property type="component" value="Unassembled WGS sequence"/>
</dbReference>
<reference evidence="9 10" key="1">
    <citation type="submission" date="2016-09" db="EMBL/GenBank/DDBJ databases">
        <title>Genomic Taxonomy of the Vibrionaceae.</title>
        <authorList>
            <person name="Gonzalez-Castillo A."/>
            <person name="Gomez-Gil B."/>
            <person name="Enciso-Ibarra K."/>
        </authorList>
    </citation>
    <scope>NUCLEOTIDE SEQUENCE [LARGE SCALE GENOMIC DNA]</scope>
    <source>
        <strain evidence="9 10">CAIM 1731</strain>
    </source>
</reference>
<name>A0ABX3FSH0_9VIBR</name>
<evidence type="ECO:0000256" key="5">
    <source>
        <dbReference type="ARBA" id="ARBA00014165"/>
    </source>
</evidence>
<dbReference type="InterPro" id="IPR014718">
    <property type="entry name" value="GH-type_carb-bd"/>
</dbReference>
<accession>A0ABX3FSH0</accession>
<evidence type="ECO:0000256" key="4">
    <source>
        <dbReference type="ARBA" id="ARBA00013185"/>
    </source>
</evidence>
<evidence type="ECO:0000256" key="1">
    <source>
        <dbReference type="ARBA" id="ARBA00001614"/>
    </source>
</evidence>
<dbReference type="InterPro" id="IPR011013">
    <property type="entry name" value="Gal_mutarotase_sf_dom"/>
</dbReference>
<sequence length="354" mass="39854">MNKLLLESMTRHNATDGQLAQLIRLENSLGMSIILMDIGATWLSCELMINDEPREVLLGTKTLEQFYQQSCYMGATIGRFANRIRKGEFELDGIRYKTTTNQAGNTLHGGETGFDLYRWYVRENSASHVIFDLVSEDGDQGFPGRLSVSVKYQLTDTNQVIISYEAKTTKPTPVNLTNHAYFNLLGAESGNDCKGHLVQIDSDNFLPVDSVGIPLDKPCSVEGTGFDFRTTKRIEADLLRDQQQKPSKGYDHSYLLNPSVTNLQNIAAKVVSPDERLSLKLYTNKPALQLYTGNWLSVTPNRSGTCYDDYAGLALETQFLPDSPNHPEWQQPDCILRPGDTYQYTTVYEFDVHH</sequence>
<gene>
    <name evidence="9" type="ORF">BIY21_06795</name>
</gene>
<dbReference type="NCBIfam" id="TIGR02636">
    <property type="entry name" value="galM_Leloir"/>
    <property type="match status" value="1"/>
</dbReference>
<evidence type="ECO:0000256" key="3">
    <source>
        <dbReference type="ARBA" id="ARBA00006206"/>
    </source>
</evidence>
<dbReference type="PIRSF" id="PIRSF005096">
    <property type="entry name" value="GALM"/>
    <property type="match status" value="1"/>
</dbReference>
<evidence type="ECO:0000256" key="8">
    <source>
        <dbReference type="PIRNR" id="PIRNR005096"/>
    </source>
</evidence>
<dbReference type="Pfam" id="PF01263">
    <property type="entry name" value="Aldose_epim"/>
    <property type="match status" value="1"/>
</dbReference>
<dbReference type="InterPro" id="IPR013458">
    <property type="entry name" value="Ald_epimerase_bac"/>
</dbReference>
<evidence type="ECO:0000256" key="7">
    <source>
        <dbReference type="ARBA" id="ARBA00023277"/>
    </source>
</evidence>
<dbReference type="EMBL" id="MJMI01000033">
    <property type="protein sequence ID" value="OLQ95403.1"/>
    <property type="molecule type" value="Genomic_DNA"/>
</dbReference>
<dbReference type="CDD" id="cd09019">
    <property type="entry name" value="galactose_mutarotase_like"/>
    <property type="match status" value="1"/>
</dbReference>
<comment type="caution">
    <text evidence="9">The sequence shown here is derived from an EMBL/GenBank/DDBJ whole genome shotgun (WGS) entry which is preliminary data.</text>
</comment>
<evidence type="ECO:0000313" key="10">
    <source>
        <dbReference type="Proteomes" id="UP000186206"/>
    </source>
</evidence>
<evidence type="ECO:0000256" key="6">
    <source>
        <dbReference type="ARBA" id="ARBA00023235"/>
    </source>
</evidence>
<comment type="similarity">
    <text evidence="3 8">Belongs to the aldose epimerase family.</text>
</comment>
<dbReference type="NCBIfam" id="NF008277">
    <property type="entry name" value="PRK11055.1"/>
    <property type="match status" value="1"/>
</dbReference>
<dbReference type="Gene3D" id="2.70.98.10">
    <property type="match status" value="1"/>
</dbReference>
<keyword evidence="7 8" id="KW-0119">Carbohydrate metabolism</keyword>
<protein>
    <recommendedName>
        <fullName evidence="5 8">Aldose 1-epimerase</fullName>
        <ecNumber evidence="4 8">5.1.3.3</ecNumber>
    </recommendedName>
</protein>
<dbReference type="InterPro" id="IPR018052">
    <property type="entry name" value="Ald1_epimerase_CS"/>
</dbReference>
<dbReference type="InterPro" id="IPR047215">
    <property type="entry name" value="Galactose_mutarotase-like"/>
</dbReference>
<dbReference type="InterPro" id="IPR015443">
    <property type="entry name" value="Aldose_1-epimerase"/>
</dbReference>
<dbReference type="RefSeq" id="WP_075647964.1">
    <property type="nucleotide sequence ID" value="NZ_AP019657.1"/>
</dbReference>
<dbReference type="EC" id="5.1.3.3" evidence="4 8"/>